<gene>
    <name evidence="2" type="ORF">QQS21_002364</name>
</gene>
<dbReference type="Pfam" id="PF00583">
    <property type="entry name" value="Acetyltransf_1"/>
    <property type="match status" value="1"/>
</dbReference>
<dbReference type="PANTHER" id="PTHR43415:SF3">
    <property type="entry name" value="GNAT-FAMILY ACETYLTRANSFERASE"/>
    <property type="match status" value="1"/>
</dbReference>
<organism evidence="2 3">
    <name type="scientific">Conoideocrella luteorostrata</name>
    <dbReference type="NCBI Taxonomy" id="1105319"/>
    <lineage>
        <taxon>Eukaryota</taxon>
        <taxon>Fungi</taxon>
        <taxon>Dikarya</taxon>
        <taxon>Ascomycota</taxon>
        <taxon>Pezizomycotina</taxon>
        <taxon>Sordariomycetes</taxon>
        <taxon>Hypocreomycetidae</taxon>
        <taxon>Hypocreales</taxon>
        <taxon>Clavicipitaceae</taxon>
        <taxon>Conoideocrella</taxon>
    </lineage>
</organism>
<name>A0AAJ0FWP2_9HYPO</name>
<keyword evidence="3" id="KW-1185">Reference proteome</keyword>
<dbReference type="InterPro" id="IPR016181">
    <property type="entry name" value="Acyl_CoA_acyltransferase"/>
</dbReference>
<dbReference type="AlphaFoldDB" id="A0AAJ0FWP2"/>
<evidence type="ECO:0000259" key="1">
    <source>
        <dbReference type="PROSITE" id="PS51186"/>
    </source>
</evidence>
<sequence>MLTEAVRNAYQSQRLCYMRINKQDDRVKSFLKDLFGDPEIHALANTMLMRPIGSDELDFLMGEFSSALLGVVICLLPSEVPDEAREAYMKNDGNQAIIIGELTVGEGGVPGAIAHHRNASIGIALSSAYQGKGYGREAINWALDWAFRHANMHTIGISTASFNQRAMRLYEDMGFVREGRRREAVWFDRAWHDDVLFSMTQAEWEAIRGKAHK</sequence>
<dbReference type="Proteomes" id="UP001251528">
    <property type="component" value="Unassembled WGS sequence"/>
</dbReference>
<dbReference type="EMBL" id="JASWJB010000027">
    <property type="protein sequence ID" value="KAK2609137.1"/>
    <property type="molecule type" value="Genomic_DNA"/>
</dbReference>
<dbReference type="PANTHER" id="PTHR43415">
    <property type="entry name" value="SPERMIDINE N(1)-ACETYLTRANSFERASE"/>
    <property type="match status" value="1"/>
</dbReference>
<protein>
    <recommendedName>
        <fullName evidence="1">N-acetyltransferase domain-containing protein</fullName>
    </recommendedName>
</protein>
<evidence type="ECO:0000313" key="3">
    <source>
        <dbReference type="Proteomes" id="UP001251528"/>
    </source>
</evidence>
<accession>A0AAJ0FWP2</accession>
<dbReference type="GO" id="GO:0016747">
    <property type="term" value="F:acyltransferase activity, transferring groups other than amino-acyl groups"/>
    <property type="evidence" value="ECO:0007669"/>
    <property type="project" value="InterPro"/>
</dbReference>
<feature type="domain" description="N-acetyltransferase" evidence="1">
    <location>
        <begin position="47"/>
        <end position="202"/>
    </location>
</feature>
<dbReference type="CDD" id="cd04301">
    <property type="entry name" value="NAT_SF"/>
    <property type="match status" value="1"/>
</dbReference>
<dbReference type="InterPro" id="IPR000182">
    <property type="entry name" value="GNAT_dom"/>
</dbReference>
<comment type="caution">
    <text evidence="2">The sequence shown here is derived from an EMBL/GenBank/DDBJ whole genome shotgun (WGS) entry which is preliminary data.</text>
</comment>
<reference evidence="2" key="1">
    <citation type="submission" date="2023-06" db="EMBL/GenBank/DDBJ databases">
        <title>Conoideocrella luteorostrata (Hypocreales: Clavicipitaceae), a potential biocontrol fungus for elongate hemlock scale in United States Christmas tree production areas.</title>
        <authorList>
            <person name="Barrett H."/>
            <person name="Lovett B."/>
            <person name="Macias A.M."/>
            <person name="Stajich J.E."/>
            <person name="Kasson M.T."/>
        </authorList>
    </citation>
    <scope>NUCLEOTIDE SEQUENCE</scope>
    <source>
        <strain evidence="2">ARSEF 14590</strain>
    </source>
</reference>
<proteinExistence type="predicted"/>
<dbReference type="SUPFAM" id="SSF55729">
    <property type="entry name" value="Acyl-CoA N-acyltransferases (Nat)"/>
    <property type="match status" value="1"/>
</dbReference>
<dbReference type="PROSITE" id="PS51186">
    <property type="entry name" value="GNAT"/>
    <property type="match status" value="1"/>
</dbReference>
<dbReference type="Gene3D" id="3.40.630.30">
    <property type="match status" value="1"/>
</dbReference>
<evidence type="ECO:0000313" key="2">
    <source>
        <dbReference type="EMBL" id="KAK2609137.1"/>
    </source>
</evidence>